<name>A0AAW5TTS6_9LACT</name>
<dbReference type="InterPro" id="IPR011010">
    <property type="entry name" value="DNA_brk_join_enz"/>
</dbReference>
<dbReference type="InterPro" id="IPR010998">
    <property type="entry name" value="Integrase_recombinase_N"/>
</dbReference>
<gene>
    <name evidence="3" type="ORF">M2256_002053</name>
</gene>
<accession>A0AAW5TTS6</accession>
<proteinExistence type="predicted"/>
<dbReference type="InterPro" id="IPR004107">
    <property type="entry name" value="Integrase_SAM-like_N"/>
</dbReference>
<dbReference type="Pfam" id="PF14659">
    <property type="entry name" value="Phage_int_SAM_3"/>
    <property type="match status" value="1"/>
</dbReference>
<evidence type="ECO:0000313" key="4">
    <source>
        <dbReference type="Proteomes" id="UP001207687"/>
    </source>
</evidence>
<dbReference type="Proteomes" id="UP001207687">
    <property type="component" value="Unassembled WGS sequence"/>
</dbReference>
<protein>
    <recommendedName>
        <fullName evidence="2">Integrase SAM-like N-terminal domain-containing protein</fullName>
    </recommendedName>
</protein>
<comment type="caution">
    <text evidence="3">The sequence shown here is derived from an EMBL/GenBank/DDBJ whole genome shotgun (WGS) entry which is preliminary data.</text>
</comment>
<dbReference type="AlphaFoldDB" id="A0AAW5TTS6"/>
<dbReference type="EMBL" id="JAOQNN010000002">
    <property type="protein sequence ID" value="MCW2281531.1"/>
    <property type="molecule type" value="Genomic_DNA"/>
</dbReference>
<keyword evidence="1" id="KW-0238">DNA-binding</keyword>
<dbReference type="Gene3D" id="1.10.150.130">
    <property type="match status" value="1"/>
</dbReference>
<evidence type="ECO:0000256" key="1">
    <source>
        <dbReference type="ARBA" id="ARBA00023125"/>
    </source>
</evidence>
<reference evidence="3" key="1">
    <citation type="submission" date="2023-08" db="EMBL/GenBank/DDBJ databases">
        <title>Genomic analyses of the natural microbiome of Caenorhabditis elegans.</title>
        <authorList>
            <person name="Samuel B."/>
        </authorList>
    </citation>
    <scope>NUCLEOTIDE SEQUENCE</scope>
    <source>
        <strain evidence="3">BIGb0220</strain>
    </source>
</reference>
<dbReference type="GO" id="GO:0003677">
    <property type="term" value="F:DNA binding"/>
    <property type="evidence" value="ECO:0007669"/>
    <property type="project" value="UniProtKB-KW"/>
</dbReference>
<evidence type="ECO:0000313" key="3">
    <source>
        <dbReference type="EMBL" id="MCW2281531.1"/>
    </source>
</evidence>
<sequence>MKINKIEKKDGTFVYRTNVYLGVDSLTGKQVRTTATGKTRKMCEMKANQAINKFIKNGSTVARKKVIFDNFNSLALSWFESYKLTVKINTIRVTNNFLQVYILPALGNYKVEKITTILLQSIINHWAKNANTAVIKNGKREKGKCKDFKLLLNLIKRILDYAMQLGAISFNPATQVLPPKLKDRRPSTIKYFENDELKKF</sequence>
<feature type="domain" description="Integrase SAM-like N-terminal" evidence="2">
    <location>
        <begin position="71"/>
        <end position="126"/>
    </location>
</feature>
<evidence type="ECO:0000259" key="2">
    <source>
        <dbReference type="Pfam" id="PF14659"/>
    </source>
</evidence>
<organism evidence="3 4">
    <name type="scientific">Lactococcus lactis</name>
    <dbReference type="NCBI Taxonomy" id="1358"/>
    <lineage>
        <taxon>Bacteria</taxon>
        <taxon>Bacillati</taxon>
        <taxon>Bacillota</taxon>
        <taxon>Bacilli</taxon>
        <taxon>Lactobacillales</taxon>
        <taxon>Streptococcaceae</taxon>
        <taxon>Lactococcus</taxon>
    </lineage>
</organism>
<dbReference type="SUPFAM" id="SSF56349">
    <property type="entry name" value="DNA breaking-rejoining enzymes"/>
    <property type="match status" value="1"/>
</dbReference>
<dbReference type="GO" id="GO:0015074">
    <property type="term" value="P:DNA integration"/>
    <property type="evidence" value="ECO:0007669"/>
    <property type="project" value="InterPro"/>
</dbReference>